<evidence type="ECO:0000313" key="3">
    <source>
        <dbReference type="Proteomes" id="UP000298488"/>
    </source>
</evidence>
<dbReference type="GO" id="GO:0004622">
    <property type="term" value="F:phosphatidylcholine lysophospholipase activity"/>
    <property type="evidence" value="ECO:0007669"/>
    <property type="project" value="TreeGrafter"/>
</dbReference>
<dbReference type="Proteomes" id="UP000298488">
    <property type="component" value="Unassembled WGS sequence"/>
</dbReference>
<dbReference type="InterPro" id="IPR008265">
    <property type="entry name" value="Lipase_GDSL_AS"/>
</dbReference>
<sequence>MARIASTGGCSPHQRVDVVASTSARTVVFLGDSITAAGRWSDWFPDSTAVNLGVSGNKTADILNRIDEVVAAAPDGISLLIGTNDLGAGYPVDRVVDGVGSVVDVLRREVPDARLLLQSIMPRGREFARRIRRVNRRLRRIAPTVHAEYLDLWPGMATWRGALRDELTIDGLHLSEAGYAAWLELLRPAVSRLPLSPPIGSGTER</sequence>
<protein>
    <recommendedName>
        <fullName evidence="1">SGNH hydrolase-type esterase domain-containing protein</fullName>
    </recommendedName>
</protein>
<name>A0A4R8V7Q2_9MICO</name>
<dbReference type="Pfam" id="PF13472">
    <property type="entry name" value="Lipase_GDSL_2"/>
    <property type="match status" value="1"/>
</dbReference>
<dbReference type="SUPFAM" id="SSF52266">
    <property type="entry name" value="SGNH hydrolase"/>
    <property type="match status" value="1"/>
</dbReference>
<evidence type="ECO:0000259" key="1">
    <source>
        <dbReference type="Pfam" id="PF13472"/>
    </source>
</evidence>
<feature type="domain" description="SGNH hydrolase-type esterase" evidence="1">
    <location>
        <begin position="29"/>
        <end position="181"/>
    </location>
</feature>
<gene>
    <name evidence="2" type="ORF">E3N84_00390</name>
</gene>
<dbReference type="InterPro" id="IPR051532">
    <property type="entry name" value="Ester_Hydrolysis_Enzymes"/>
</dbReference>
<dbReference type="GO" id="GO:0006629">
    <property type="term" value="P:lipid metabolic process"/>
    <property type="evidence" value="ECO:0007669"/>
    <property type="project" value="InterPro"/>
</dbReference>
<keyword evidence="3" id="KW-1185">Reference proteome</keyword>
<dbReference type="Gene3D" id="3.40.50.1110">
    <property type="entry name" value="SGNH hydrolase"/>
    <property type="match status" value="1"/>
</dbReference>
<dbReference type="PROSITE" id="PS01098">
    <property type="entry name" value="LIPASE_GDSL_SER"/>
    <property type="match status" value="1"/>
</dbReference>
<proteinExistence type="predicted"/>
<dbReference type="PANTHER" id="PTHR30383">
    <property type="entry name" value="THIOESTERASE 1/PROTEASE 1/LYSOPHOSPHOLIPASE L1"/>
    <property type="match status" value="1"/>
</dbReference>
<dbReference type="PANTHER" id="PTHR30383:SF5">
    <property type="entry name" value="SGNH HYDROLASE-TYPE ESTERASE DOMAIN-CONTAINING PROTEIN"/>
    <property type="match status" value="1"/>
</dbReference>
<evidence type="ECO:0000313" key="2">
    <source>
        <dbReference type="EMBL" id="TFB78673.1"/>
    </source>
</evidence>
<accession>A0A4R8V7Q2</accession>
<dbReference type="InterPro" id="IPR036514">
    <property type="entry name" value="SGNH_hydro_sf"/>
</dbReference>
<comment type="caution">
    <text evidence="2">The sequence shown here is derived from an EMBL/GenBank/DDBJ whole genome shotgun (WGS) entry which is preliminary data.</text>
</comment>
<reference evidence="2 3" key="1">
    <citation type="submission" date="2019-03" db="EMBL/GenBank/DDBJ databases">
        <title>Genomics of glacier-inhabiting Cryobacterium strains.</title>
        <authorList>
            <person name="Liu Q."/>
            <person name="Xin Y.-H."/>
        </authorList>
    </citation>
    <scope>NUCLEOTIDE SEQUENCE [LARGE SCALE GENOMIC DNA]</scope>
    <source>
        <strain evidence="2 3">CGMCC 1.10440</strain>
    </source>
</reference>
<dbReference type="EMBL" id="SOFI01000003">
    <property type="protein sequence ID" value="TFB78673.1"/>
    <property type="molecule type" value="Genomic_DNA"/>
</dbReference>
<dbReference type="AlphaFoldDB" id="A0A4R8V7Q2"/>
<dbReference type="InterPro" id="IPR013830">
    <property type="entry name" value="SGNH_hydro"/>
</dbReference>
<organism evidence="2 3">
    <name type="scientific">Terrimesophilobacter mesophilus</name>
    <dbReference type="NCBI Taxonomy" id="433647"/>
    <lineage>
        <taxon>Bacteria</taxon>
        <taxon>Bacillati</taxon>
        <taxon>Actinomycetota</taxon>
        <taxon>Actinomycetes</taxon>
        <taxon>Micrococcales</taxon>
        <taxon>Microbacteriaceae</taxon>
        <taxon>Terrimesophilobacter</taxon>
    </lineage>
</organism>
<dbReference type="OrthoDB" id="9805821at2"/>